<evidence type="ECO:0000256" key="3">
    <source>
        <dbReference type="ARBA" id="ARBA00022603"/>
    </source>
</evidence>
<dbReference type="CDD" id="cd06578">
    <property type="entry name" value="HemD"/>
    <property type="match status" value="1"/>
</dbReference>
<evidence type="ECO:0000256" key="2">
    <source>
        <dbReference type="ARBA" id="ARBA00012162"/>
    </source>
</evidence>
<dbReference type="GO" id="GO:0004852">
    <property type="term" value="F:uroporphyrinogen-III synthase activity"/>
    <property type="evidence" value="ECO:0007669"/>
    <property type="project" value="UniProtKB-EC"/>
</dbReference>
<comment type="pathway">
    <text evidence="7">Porphyrin-containing compound metabolism; siroheme biosynthesis; precorrin-2 from uroporphyrinogen III: step 1/1.</text>
</comment>
<dbReference type="InterPro" id="IPR003043">
    <property type="entry name" value="Uropor_MeTrfase_CS"/>
</dbReference>
<sequence length="527" mass="56116">MVAAMPSSTSPLPPATPQSTGRVHLVGAGPGDPGLVTVRGVECLRTAQVVVYDYLANPALLAHAAPDAELIYAGKIGGRHNQEQEEINRLLVAKAREGKTVVRLKGGDPFVFGRGGEECEALAAAGIPFTVVPGVTAALGVAATAGIPLTHRAVTPSVAFVTGHEDQGKEDSAIDWQRLSTGSGTVVFYMGIKHLRRNMALLAEHGRSPATPVALVRWGTTAQQEVLTGTLADIADRAETAGFKPPALTIVGEVVNLRQQLAWFDRRPLFGRRILVTRAADQAGEFSRMLEEQGARVVECPTIRLVSPERWDEVDAALLRLGETDWLVLTSANAVRFFFERLRERGQDSRALGRCKVCVVGPKTAEALAARGILADLVPAEFTAEGVVAAFEGIDLAGKQVLFPRADRARDLIPPALERMGARVAAPVLYRNLLPESLPDEARDALEHRELDAVTFSASSTVTNLATLLGGADRLRDLLSGVAVVSIGPITSRTCRDLGLTVAVEPPEATLDSLAAALVEYFTVRPA</sequence>
<dbReference type="SUPFAM" id="SSF69618">
    <property type="entry name" value="HemD-like"/>
    <property type="match status" value="1"/>
</dbReference>
<evidence type="ECO:0000256" key="7">
    <source>
        <dbReference type="ARBA" id="ARBA00025705"/>
    </source>
</evidence>
<dbReference type="InterPro" id="IPR003754">
    <property type="entry name" value="4pyrrol_synth_uPrphyn_synth"/>
</dbReference>
<dbReference type="PROSITE" id="PS00839">
    <property type="entry name" value="SUMT_1"/>
    <property type="match status" value="1"/>
</dbReference>
<feature type="domain" description="Tetrapyrrole methylase" evidence="10">
    <location>
        <begin position="22"/>
        <end position="234"/>
    </location>
</feature>
<dbReference type="PROSITE" id="PS00840">
    <property type="entry name" value="SUMT_2"/>
    <property type="match status" value="1"/>
</dbReference>
<dbReference type="EC" id="2.1.1.107" evidence="2"/>
<keyword evidence="3 8" id="KW-0489">Methyltransferase</keyword>
<feature type="domain" description="Tetrapyrrole biosynthesis uroporphyrinogen III synthase" evidence="11">
    <location>
        <begin position="285"/>
        <end position="515"/>
    </location>
</feature>
<evidence type="ECO:0000259" key="10">
    <source>
        <dbReference type="Pfam" id="PF00590"/>
    </source>
</evidence>
<evidence type="ECO:0000256" key="6">
    <source>
        <dbReference type="ARBA" id="ARBA00023244"/>
    </source>
</evidence>
<dbReference type="Gene3D" id="3.30.950.10">
    <property type="entry name" value="Methyltransferase, Cobalt-precorrin-4 Transmethylase, Domain 2"/>
    <property type="match status" value="1"/>
</dbReference>
<keyword evidence="12" id="KW-0456">Lyase</keyword>
<dbReference type="InterPro" id="IPR050161">
    <property type="entry name" value="Siro_Cobalamin_biosynth"/>
</dbReference>
<reference evidence="12 13" key="1">
    <citation type="submission" date="2022-03" db="EMBL/GenBank/DDBJ databases">
        <authorList>
            <person name="Koch H."/>
        </authorList>
    </citation>
    <scope>NUCLEOTIDE SEQUENCE [LARGE SCALE GENOMIC DNA]</scope>
    <source>
        <strain evidence="12 13">G1</strain>
    </source>
</reference>
<dbReference type="InterPro" id="IPR036108">
    <property type="entry name" value="4pyrrol_syn_uPrphyn_synt_sf"/>
</dbReference>
<dbReference type="InterPro" id="IPR006366">
    <property type="entry name" value="CobA/CysG_C"/>
</dbReference>
<dbReference type="GO" id="GO:0004851">
    <property type="term" value="F:uroporphyrin-III C-methyltransferase activity"/>
    <property type="evidence" value="ECO:0007669"/>
    <property type="project" value="UniProtKB-EC"/>
</dbReference>
<dbReference type="NCBIfam" id="NF004790">
    <property type="entry name" value="PRK06136.1"/>
    <property type="match status" value="1"/>
</dbReference>
<keyword evidence="4 8" id="KW-0808">Transferase</keyword>
<evidence type="ECO:0000256" key="8">
    <source>
        <dbReference type="RuleBase" id="RU003960"/>
    </source>
</evidence>
<comment type="similarity">
    <text evidence="1 8">Belongs to the precorrin methyltransferase family.</text>
</comment>
<dbReference type="Proteomes" id="UP001295463">
    <property type="component" value="Chromosome"/>
</dbReference>
<dbReference type="NCBIfam" id="TIGR01469">
    <property type="entry name" value="cobA_cysG_Cterm"/>
    <property type="match status" value="1"/>
</dbReference>
<dbReference type="EMBL" id="OW150024">
    <property type="protein sequence ID" value="CAH2032370.1"/>
    <property type="molecule type" value="Genomic_DNA"/>
</dbReference>
<keyword evidence="13" id="KW-1185">Reference proteome</keyword>
<keyword evidence="5" id="KW-0949">S-adenosyl-L-methionine</keyword>
<dbReference type="SUPFAM" id="SSF53790">
    <property type="entry name" value="Tetrapyrrole methylase"/>
    <property type="match status" value="1"/>
</dbReference>
<evidence type="ECO:0000256" key="5">
    <source>
        <dbReference type="ARBA" id="ARBA00022691"/>
    </source>
</evidence>
<evidence type="ECO:0000313" key="13">
    <source>
        <dbReference type="Proteomes" id="UP001295463"/>
    </source>
</evidence>
<evidence type="ECO:0000256" key="4">
    <source>
        <dbReference type="ARBA" id="ARBA00022679"/>
    </source>
</evidence>
<evidence type="ECO:0000256" key="9">
    <source>
        <dbReference type="SAM" id="MobiDB-lite"/>
    </source>
</evidence>
<dbReference type="PANTHER" id="PTHR45790">
    <property type="entry name" value="SIROHEME SYNTHASE-RELATED"/>
    <property type="match status" value="1"/>
</dbReference>
<dbReference type="InterPro" id="IPR035996">
    <property type="entry name" value="4pyrrol_Methylase_sf"/>
</dbReference>
<dbReference type="CDD" id="cd11642">
    <property type="entry name" value="SUMT"/>
    <property type="match status" value="1"/>
</dbReference>
<dbReference type="InterPro" id="IPR014776">
    <property type="entry name" value="4pyrrole_Mease_sub2"/>
</dbReference>
<dbReference type="InterPro" id="IPR014777">
    <property type="entry name" value="4pyrrole_Mease_sub1"/>
</dbReference>
<evidence type="ECO:0000313" key="12">
    <source>
        <dbReference type="EMBL" id="CAH2032370.1"/>
    </source>
</evidence>
<gene>
    <name evidence="12" type="ORF">GEAMG1_2534</name>
</gene>
<dbReference type="PANTHER" id="PTHR45790:SF3">
    <property type="entry name" value="S-ADENOSYL-L-METHIONINE-DEPENDENT UROPORPHYRINOGEN III METHYLTRANSFERASE, CHLOROPLASTIC"/>
    <property type="match status" value="1"/>
</dbReference>
<evidence type="ECO:0000256" key="1">
    <source>
        <dbReference type="ARBA" id="ARBA00005879"/>
    </source>
</evidence>
<proteinExistence type="inferred from homology"/>
<dbReference type="GO" id="GO:0032259">
    <property type="term" value="P:methylation"/>
    <property type="evidence" value="ECO:0007669"/>
    <property type="project" value="UniProtKB-KW"/>
</dbReference>
<evidence type="ECO:0000259" key="11">
    <source>
        <dbReference type="Pfam" id="PF02602"/>
    </source>
</evidence>
<dbReference type="Pfam" id="PF02602">
    <property type="entry name" value="HEM4"/>
    <property type="match status" value="1"/>
</dbReference>
<dbReference type="Pfam" id="PF00590">
    <property type="entry name" value="TP_methylase"/>
    <property type="match status" value="1"/>
</dbReference>
<organism evidence="12 13">
    <name type="scientific">Trichlorobacter ammonificans</name>
    <dbReference type="NCBI Taxonomy" id="2916410"/>
    <lineage>
        <taxon>Bacteria</taxon>
        <taxon>Pseudomonadati</taxon>
        <taxon>Thermodesulfobacteriota</taxon>
        <taxon>Desulfuromonadia</taxon>
        <taxon>Geobacterales</taxon>
        <taxon>Geobacteraceae</taxon>
        <taxon>Trichlorobacter</taxon>
    </lineage>
</organism>
<dbReference type="InterPro" id="IPR000878">
    <property type="entry name" value="4pyrrol_Mease"/>
</dbReference>
<protein>
    <recommendedName>
        <fullName evidence="2">uroporphyrinogen-III C-methyltransferase</fullName>
        <ecNumber evidence="2">2.1.1.107</ecNumber>
    </recommendedName>
</protein>
<dbReference type="Gene3D" id="3.40.1010.10">
    <property type="entry name" value="Cobalt-precorrin-4 Transmethylase, Domain 1"/>
    <property type="match status" value="1"/>
</dbReference>
<accession>A0ABN8HHS8</accession>
<feature type="compositionally biased region" description="Low complexity" evidence="9">
    <location>
        <begin position="1"/>
        <end position="10"/>
    </location>
</feature>
<feature type="region of interest" description="Disordered" evidence="9">
    <location>
        <begin position="1"/>
        <end position="27"/>
    </location>
</feature>
<dbReference type="Gene3D" id="3.40.50.10090">
    <property type="match status" value="2"/>
</dbReference>
<keyword evidence="6" id="KW-0627">Porphyrin biosynthesis</keyword>
<name>A0ABN8HHS8_9BACT</name>